<protein>
    <recommendedName>
        <fullName evidence="3">Leucine-rich repeat domain-containing protein</fullName>
    </recommendedName>
</protein>
<organism evidence="1 2">
    <name type="scientific">Faecalibacter macacae</name>
    <dbReference type="NCBI Taxonomy" id="1859289"/>
    <lineage>
        <taxon>Bacteria</taxon>
        <taxon>Pseudomonadati</taxon>
        <taxon>Bacteroidota</taxon>
        <taxon>Flavobacteriia</taxon>
        <taxon>Flavobacteriales</taxon>
        <taxon>Weeksellaceae</taxon>
        <taxon>Faecalibacter</taxon>
    </lineage>
</organism>
<gene>
    <name evidence="1" type="ORF">EAH69_09880</name>
</gene>
<dbReference type="OrthoDB" id="1237350at2"/>
<dbReference type="Gene3D" id="3.80.10.10">
    <property type="entry name" value="Ribonuclease Inhibitor"/>
    <property type="match status" value="1"/>
</dbReference>
<dbReference type="EMBL" id="RDOJ01000013">
    <property type="protein sequence ID" value="RLZ08613.1"/>
    <property type="molecule type" value="Genomic_DNA"/>
</dbReference>
<dbReference type="SUPFAM" id="SSF52058">
    <property type="entry name" value="L domain-like"/>
    <property type="match status" value="1"/>
</dbReference>
<keyword evidence="2" id="KW-1185">Reference proteome</keyword>
<comment type="caution">
    <text evidence="1">The sequence shown here is derived from an EMBL/GenBank/DDBJ whole genome shotgun (WGS) entry which is preliminary data.</text>
</comment>
<dbReference type="AlphaFoldDB" id="A0A3L9M7U7"/>
<reference evidence="1 2" key="1">
    <citation type="submission" date="2018-10" db="EMBL/GenBank/DDBJ databases">
        <authorList>
            <person name="Chen X."/>
        </authorList>
    </citation>
    <scope>NUCLEOTIDE SEQUENCE [LARGE SCALE GENOMIC DNA]</scope>
    <source>
        <strain evidence="1 2">YIM 102668</strain>
    </source>
</reference>
<evidence type="ECO:0008006" key="3">
    <source>
        <dbReference type="Google" id="ProtNLM"/>
    </source>
</evidence>
<proteinExistence type="predicted"/>
<sequence length="431" mass="47787">MDIVKFFGNIGRSGQILWKYPDLSTIHLEVSGTSFPDLQVQSAGTSNATNVIFEVISSNSNNEMYIDFSDGTGIHTYQPNASGVFKYEATPLHYFQDVPAEYKDTYNVDYLIKRTIKISFKYPSSTTYMKLDYVGFYGDFPRSLGAYNFTNGIYIRSADTLRRWETFPTALRGLRSNSFILYGCFLERFTTIPLWLINSELKSLTLASVFDGSAVNTVNGMDRIHNIKGLETINMVSSSLGNNSFANNLKDIPTLRNVFFQYNTFTTVPDAIYNALQLIYITLGSSSLTSWGTGFKAGTQINRLGYGPSNNASFPTTVPTGVVNCILLKIVELTGTYRTQSRVDAHVGAWYDFVVANASTSAGNTQFRQMSITMGYTNSTATGINTRPSGVYQDSSTPTTAMEKIYKLVNVYGHTWTIVNTAGTGNQIFTP</sequence>
<evidence type="ECO:0000313" key="1">
    <source>
        <dbReference type="EMBL" id="RLZ08613.1"/>
    </source>
</evidence>
<dbReference type="InterPro" id="IPR032675">
    <property type="entry name" value="LRR_dom_sf"/>
</dbReference>
<accession>A0A3L9M7U7</accession>
<dbReference type="RefSeq" id="WP_121935043.1">
    <property type="nucleotide sequence ID" value="NZ_RDOJ01000013.1"/>
</dbReference>
<evidence type="ECO:0000313" key="2">
    <source>
        <dbReference type="Proteomes" id="UP000275348"/>
    </source>
</evidence>
<name>A0A3L9M7U7_9FLAO</name>
<dbReference type="Proteomes" id="UP000275348">
    <property type="component" value="Unassembled WGS sequence"/>
</dbReference>